<gene>
    <name evidence="1" type="ORF">GBAR_LOCUS24134</name>
</gene>
<protein>
    <submittedName>
        <fullName evidence="1">Uncharacterized protein</fullName>
    </submittedName>
</protein>
<dbReference type="Proteomes" id="UP001174909">
    <property type="component" value="Unassembled WGS sequence"/>
</dbReference>
<proteinExistence type="predicted"/>
<comment type="caution">
    <text evidence="1">The sequence shown here is derived from an EMBL/GenBank/DDBJ whole genome shotgun (WGS) entry which is preliminary data.</text>
</comment>
<evidence type="ECO:0000313" key="1">
    <source>
        <dbReference type="EMBL" id="CAI8043526.1"/>
    </source>
</evidence>
<reference evidence="1" key="1">
    <citation type="submission" date="2023-03" db="EMBL/GenBank/DDBJ databases">
        <authorList>
            <person name="Steffen K."/>
            <person name="Cardenas P."/>
        </authorList>
    </citation>
    <scope>NUCLEOTIDE SEQUENCE</scope>
</reference>
<evidence type="ECO:0000313" key="2">
    <source>
        <dbReference type="Proteomes" id="UP001174909"/>
    </source>
</evidence>
<dbReference type="EMBL" id="CASHTH010003333">
    <property type="protein sequence ID" value="CAI8043526.1"/>
    <property type="molecule type" value="Genomic_DNA"/>
</dbReference>
<name>A0AA35X8K7_GEOBA</name>
<dbReference type="AlphaFoldDB" id="A0AA35X8K7"/>
<accession>A0AA35X8K7</accession>
<organism evidence="1 2">
    <name type="scientific">Geodia barretti</name>
    <name type="common">Barrett's horny sponge</name>
    <dbReference type="NCBI Taxonomy" id="519541"/>
    <lineage>
        <taxon>Eukaryota</taxon>
        <taxon>Metazoa</taxon>
        <taxon>Porifera</taxon>
        <taxon>Demospongiae</taxon>
        <taxon>Heteroscleromorpha</taxon>
        <taxon>Tetractinellida</taxon>
        <taxon>Astrophorina</taxon>
        <taxon>Geodiidae</taxon>
        <taxon>Geodia</taxon>
    </lineage>
</organism>
<sequence>MTSLPRPLDISGGVSLLLWLALIAGISLSLFFPSVVEARPEFAAELEKECSFCHLDPAGGGPRNRIGEIFEENYFEFPEDFDMEAVTEEAKEVVKQLTTSLDFQTAFIKTTHVSEEGSEGSGAIAGCNSCHSSIDRFLLMQAEVTFNAQASEHVRLTLSNNVGTTLNAFATVDAIPKHLYVKVGQFRLPFAIKHKDHNILVREGYGLGSNKRDIGVEIGGSAGKIFYNAAFFNANNAAAKGGLGTLGAQLGPIRAGVSAILEKPSEDWERLIGAFLTASYAGVSIEGEFNFGNSGEVAAFTPDAVDSKGVLRRGKISHPPPTHRCRSVRSVRSQIEWLREMQANG</sequence>
<keyword evidence="2" id="KW-1185">Reference proteome</keyword>